<dbReference type="EMBL" id="JAPOHD010000027">
    <property type="protein sequence ID" value="MCY1721234.1"/>
    <property type="molecule type" value="Genomic_DNA"/>
</dbReference>
<organism evidence="2 3">
    <name type="scientific">Draconibacterium aestuarii</name>
    <dbReference type="NCBI Taxonomy" id="2998507"/>
    <lineage>
        <taxon>Bacteria</taxon>
        <taxon>Pseudomonadati</taxon>
        <taxon>Bacteroidota</taxon>
        <taxon>Bacteroidia</taxon>
        <taxon>Marinilabiliales</taxon>
        <taxon>Prolixibacteraceae</taxon>
        <taxon>Draconibacterium</taxon>
    </lineage>
</organism>
<evidence type="ECO:0000313" key="3">
    <source>
        <dbReference type="Proteomes" id="UP001145087"/>
    </source>
</evidence>
<dbReference type="RefSeq" id="WP_343333566.1">
    <property type="nucleotide sequence ID" value="NZ_JAPOHD010000027.1"/>
</dbReference>
<sequence>MKKLLLFILIFSAIPIVVNAQERVYKRGVKISHPVCYASGKVEKARIPPPKDFLLKSGENATSNIDVTYIGFTEEAKKAFAYAVSIWEGLIESDMPIRMKAVWSSSLDRNVLGSCGPETYYTDFKDIPVEGRYYPVAIAEKIAKQELNGESRYDMVANFNKNIEWYFGIDMECPDDKYDFVSVVLHEITHGLGFTGFFDVDDNLGYYGFYEYGDATSFDELVHDSVSRQLVNTSFYDNLSTGLKTVLESSNLVAKSPVASKRNNGNYPSLYAPGSFDSGSSVYHLNDATYPFGNDNSLMTHAVGKAEAIHDPGPLSLGIMDDIGWRNIFIRFEPPKDIEEIKPISFDIFLESDYEIDSRTLKVIYSTDGFTSHTDTLLLGAAETGGYYNAFIIPESGIDSISYYIQAGDVMGRLKTAPTSAPKKFYSVNIGPDNEKPVISHTLPAYFLLRGLPMSITVQANDNFGIDTVYVEYSINGVEQLPFGLSKDANNYYSGVFTADIATLSDGDKVEYVIFAQDSSAAQNSSRLPLAEERFNFTIQEIFDPVSSYSNDYNQVNSDFVLSDFSVYTATDFANGALHSAHPYTSPEDDNKEFNFTTFLKYPIILKEEGTMSFDEVVLVEPGEAFSKYGDDDFWDYVIVEGSKDHGETWKEITDGYDSGAETLWKVSYNADIVDQVSQTAGTSEMFFNREIDLFEKDNFAVGDTVLIRFRIYSDPYASGWGWAIDNLIIQQPTATSNKTLAGGKVKVYPNPFNNSIMIDMDTFDKTTDIQIEVYDMFGREVHSQLQKDVFGGLKESIDLAHLNKGMFLIKISENGKTLLSKKLVKN</sequence>
<proteinExistence type="predicted"/>
<evidence type="ECO:0000259" key="1">
    <source>
        <dbReference type="Pfam" id="PF18962"/>
    </source>
</evidence>
<name>A0A9X3F616_9BACT</name>
<dbReference type="GO" id="GO:0008237">
    <property type="term" value="F:metallopeptidase activity"/>
    <property type="evidence" value="ECO:0007669"/>
    <property type="project" value="InterPro"/>
</dbReference>
<feature type="domain" description="Secretion system C-terminal sorting" evidence="1">
    <location>
        <begin position="748"/>
        <end position="824"/>
    </location>
</feature>
<dbReference type="AlphaFoldDB" id="A0A9X3F616"/>
<dbReference type="Proteomes" id="UP001145087">
    <property type="component" value="Unassembled WGS sequence"/>
</dbReference>
<dbReference type="InterPro" id="IPR026444">
    <property type="entry name" value="Secre_tail"/>
</dbReference>
<reference evidence="2" key="1">
    <citation type="submission" date="2022-11" db="EMBL/GenBank/DDBJ databases">
        <title>Marilongibacter aestuarii gen. nov., sp. nov., isolated from tidal flat sediment.</title>
        <authorList>
            <person name="Jiayan W."/>
        </authorList>
    </citation>
    <scope>NUCLEOTIDE SEQUENCE</scope>
    <source>
        <strain evidence="2">Z1-6</strain>
    </source>
</reference>
<comment type="caution">
    <text evidence="2">The sequence shown here is derived from an EMBL/GenBank/DDBJ whole genome shotgun (WGS) entry which is preliminary data.</text>
</comment>
<gene>
    <name evidence="2" type="ORF">OU798_12825</name>
</gene>
<protein>
    <submittedName>
        <fullName evidence="2">T9SS type A sorting domain-containing protein</fullName>
    </submittedName>
</protein>
<dbReference type="Gene3D" id="3.40.390.10">
    <property type="entry name" value="Collagenase (Catalytic Domain)"/>
    <property type="match status" value="1"/>
</dbReference>
<dbReference type="Pfam" id="PF18962">
    <property type="entry name" value="Por_Secre_tail"/>
    <property type="match status" value="1"/>
</dbReference>
<dbReference type="InterPro" id="IPR024079">
    <property type="entry name" value="MetalloPept_cat_dom_sf"/>
</dbReference>
<dbReference type="NCBIfam" id="TIGR04183">
    <property type="entry name" value="Por_Secre_tail"/>
    <property type="match status" value="1"/>
</dbReference>
<evidence type="ECO:0000313" key="2">
    <source>
        <dbReference type="EMBL" id="MCY1721234.1"/>
    </source>
</evidence>
<keyword evidence="3" id="KW-1185">Reference proteome</keyword>
<accession>A0A9X3F616</accession>